<evidence type="ECO:0000256" key="1">
    <source>
        <dbReference type="SAM" id="MobiDB-lite"/>
    </source>
</evidence>
<dbReference type="PANTHER" id="PTHR19446">
    <property type="entry name" value="REVERSE TRANSCRIPTASES"/>
    <property type="match status" value="1"/>
</dbReference>
<dbReference type="Proteomes" id="UP000601435">
    <property type="component" value="Unassembled WGS sequence"/>
</dbReference>
<name>A0A812S0H6_9DINO</name>
<evidence type="ECO:0008006" key="4">
    <source>
        <dbReference type="Google" id="ProtNLM"/>
    </source>
</evidence>
<reference evidence="2" key="1">
    <citation type="submission" date="2021-02" db="EMBL/GenBank/DDBJ databases">
        <authorList>
            <person name="Dougan E. K."/>
            <person name="Rhodes N."/>
            <person name="Thang M."/>
            <person name="Chan C."/>
        </authorList>
    </citation>
    <scope>NUCLEOTIDE SEQUENCE</scope>
</reference>
<protein>
    <recommendedName>
        <fullName evidence="4">Reverse transcriptase domain-containing protein</fullName>
    </recommendedName>
</protein>
<accession>A0A812S0H6</accession>
<organism evidence="2 3">
    <name type="scientific">Symbiodinium necroappetens</name>
    <dbReference type="NCBI Taxonomy" id="1628268"/>
    <lineage>
        <taxon>Eukaryota</taxon>
        <taxon>Sar</taxon>
        <taxon>Alveolata</taxon>
        <taxon>Dinophyceae</taxon>
        <taxon>Suessiales</taxon>
        <taxon>Symbiodiniaceae</taxon>
        <taxon>Symbiodinium</taxon>
    </lineage>
</organism>
<proteinExistence type="predicted"/>
<dbReference type="EMBL" id="CAJNJA010020625">
    <property type="protein sequence ID" value="CAE7462659.1"/>
    <property type="molecule type" value="Genomic_DNA"/>
</dbReference>
<gene>
    <name evidence="2" type="ORF">SNEC2469_LOCUS12956</name>
</gene>
<evidence type="ECO:0000313" key="3">
    <source>
        <dbReference type="Proteomes" id="UP000601435"/>
    </source>
</evidence>
<comment type="caution">
    <text evidence="2">The sequence shown here is derived from an EMBL/GenBank/DDBJ whole genome shotgun (WGS) entry which is preliminary data.</text>
</comment>
<sequence length="774" mass="85954">MQSDRRVLVSLVFIGGAIIRELACQEGKLMALQLGLPNQVPVPNDNFDEPGPEGRGSPKRARGAGTGVKMPAPEGVTLEAIQQLLAQQSATIMEAQRATLTQLEARQDAKLQGLEKRIVDQSHVSHNLHTAIKDLEDRMARVESSGKQASSSAPQDPRRLTLVFGIGQQFDSAPFTTGPRRSVALCNFQPRERESASDTRSRMMTIINAVNAAQAHLVGGEKPLWCSFSRTPEERGRASIPGFVKKVVMTHKPGAKDDLDLEYSSGMSWMDEAQLSGVGAAPSTEGVVKVDTKAGPGWIDLKSLASKAGVTRDVVRQMVDEHRVCVADLSKALGEAVGQPVTENDIVLLQEVPRGEVGWQSQTCEKLKLYTHRDENAWRGVGIGVSEKSWTVMRRMKSECGVVVPSSACERRRPNTKPRVVVKEIPEVLELDQQEITRLAKEYTGPKSKKGYRDPASVRSLFDMARFSKQPSDWQKAFAERKKEKRKHYEAQVEAVAKGEWSGYKNLRTNKVSDWECHFAESQPGDPHKSIHDHLEGIYGDRQPDLTDFRPEGSFEPITPGELQEAIRQGKRGKSVGEDGTSLELLDGIMQAAGGESALLNWFNRMLETAELPDDWYTALMIILPKTARPTQPKQLRPICLSSSVSKVFCRVLLNRSKKKMTPIGSTQCSGAGKQAIDYIHAVHKLFSLEREWKIGLCFLKIDLEKAFDCVSKTSLMAYIKSKIGRSFEARCWQRLLNRSEAHLHTAWGDSTLQLNNGIRRRQTGMDGQGKIRC</sequence>
<evidence type="ECO:0000313" key="2">
    <source>
        <dbReference type="EMBL" id="CAE7462659.1"/>
    </source>
</evidence>
<dbReference type="OrthoDB" id="447770at2759"/>
<feature type="region of interest" description="Disordered" evidence="1">
    <location>
        <begin position="40"/>
        <end position="67"/>
    </location>
</feature>
<dbReference type="AlphaFoldDB" id="A0A812S0H6"/>
<keyword evidence="3" id="KW-1185">Reference proteome</keyword>